<protein>
    <submittedName>
        <fullName evidence="1">Uncharacterized protein</fullName>
    </submittedName>
</protein>
<reference evidence="1" key="2">
    <citation type="journal article" date="2015" name="Fish Shellfish Immunol.">
        <title>Early steps in the European eel (Anguilla anguilla)-Vibrio vulnificus interaction in the gills: Role of the RtxA13 toxin.</title>
        <authorList>
            <person name="Callol A."/>
            <person name="Pajuelo D."/>
            <person name="Ebbesson L."/>
            <person name="Teles M."/>
            <person name="MacKenzie S."/>
            <person name="Amaro C."/>
        </authorList>
    </citation>
    <scope>NUCLEOTIDE SEQUENCE</scope>
</reference>
<reference evidence="1" key="1">
    <citation type="submission" date="2014-11" db="EMBL/GenBank/DDBJ databases">
        <authorList>
            <person name="Amaro Gonzalez C."/>
        </authorList>
    </citation>
    <scope>NUCLEOTIDE SEQUENCE</scope>
</reference>
<evidence type="ECO:0000313" key="1">
    <source>
        <dbReference type="EMBL" id="JAH08141.1"/>
    </source>
</evidence>
<accession>A0A0E9PU23</accession>
<dbReference type="AlphaFoldDB" id="A0A0E9PU23"/>
<dbReference type="EMBL" id="GBXM01100436">
    <property type="protein sequence ID" value="JAH08141.1"/>
    <property type="molecule type" value="Transcribed_RNA"/>
</dbReference>
<organism evidence="1">
    <name type="scientific">Anguilla anguilla</name>
    <name type="common">European freshwater eel</name>
    <name type="synonym">Muraena anguilla</name>
    <dbReference type="NCBI Taxonomy" id="7936"/>
    <lineage>
        <taxon>Eukaryota</taxon>
        <taxon>Metazoa</taxon>
        <taxon>Chordata</taxon>
        <taxon>Craniata</taxon>
        <taxon>Vertebrata</taxon>
        <taxon>Euteleostomi</taxon>
        <taxon>Actinopterygii</taxon>
        <taxon>Neopterygii</taxon>
        <taxon>Teleostei</taxon>
        <taxon>Anguilliformes</taxon>
        <taxon>Anguillidae</taxon>
        <taxon>Anguilla</taxon>
    </lineage>
</organism>
<proteinExistence type="predicted"/>
<name>A0A0E9PU23_ANGAN</name>
<sequence>MKRILCALCNYASSRWHYIMLRSQSGHGVVR</sequence>